<protein>
    <submittedName>
        <fullName evidence="3">Protein containing DUF6</fullName>
    </submittedName>
</protein>
<reference evidence="3" key="2">
    <citation type="journal article" date="2012" name="Environ. Microbiol.">
        <title>Genomic content of uncultured Bacteroidetes from contrasting oceanic provinces in the North Atlantic Ocean.</title>
        <authorList>
            <person name="Gomez-Pereira P.R."/>
            <person name="Schuler M."/>
            <person name="Fuchs B.M."/>
            <person name="Bennke C."/>
            <person name="Teeling H."/>
            <person name="Waldmann J."/>
            <person name="Richter M."/>
            <person name="Barbe V."/>
            <person name="Bataille E."/>
            <person name="Glockner F.O."/>
            <person name="Amann R."/>
        </authorList>
    </citation>
    <scope>NUCLEOTIDE SEQUENCE</scope>
</reference>
<feature type="transmembrane region" description="Helical" evidence="1">
    <location>
        <begin position="210"/>
        <end position="231"/>
    </location>
</feature>
<dbReference type="Gene3D" id="1.10.3730.20">
    <property type="match status" value="1"/>
</dbReference>
<gene>
    <name evidence="3" type="ORF">S3_843_0005</name>
</gene>
<keyword evidence="1" id="KW-1133">Transmembrane helix</keyword>
<evidence type="ECO:0000256" key="1">
    <source>
        <dbReference type="SAM" id="Phobius"/>
    </source>
</evidence>
<evidence type="ECO:0000259" key="2">
    <source>
        <dbReference type="Pfam" id="PF00892"/>
    </source>
</evidence>
<sequence>MQESKFKNYLLLHLIVFIWGFTAILGALITIDAIPLVWYRMLLAVLFIAIYFLWKKKSFKVDRAGLLKFFFTGVVIALHWVFFFKAIKVSNVSVALVTMSTGAFFTALIEPVFFKRKINALEMFLGLLVIAGLYIIFNFESQYKLGIIYALIASFLGALFAVLNGLFIKKYTADTISFYQLFFGVVFITIYLLFTNSFSLNFFQIPTSDWMYLIVLSSICTAYAFIASVQVMKYLSPYTVMLTINLEPIYAIVLALFIFGDKEQMSSTFYLGAFIVLFVVLLNGIIKNRSILKEKFQQKWNRKK</sequence>
<dbReference type="InterPro" id="IPR037185">
    <property type="entry name" value="EmrE-like"/>
</dbReference>
<feature type="transmembrane region" description="Helical" evidence="1">
    <location>
        <begin position="9"/>
        <end position="31"/>
    </location>
</feature>
<feature type="domain" description="EamA" evidence="2">
    <location>
        <begin position="9"/>
        <end position="137"/>
    </location>
</feature>
<feature type="transmembrane region" description="Helical" evidence="1">
    <location>
        <begin position="120"/>
        <end position="139"/>
    </location>
</feature>
<organism evidence="3">
    <name type="scientific">uncultured Polaribacter sp</name>
    <dbReference type="NCBI Taxonomy" id="174711"/>
    <lineage>
        <taxon>Bacteria</taxon>
        <taxon>Pseudomonadati</taxon>
        <taxon>Bacteroidota</taxon>
        <taxon>Flavobacteriia</taxon>
        <taxon>Flavobacteriales</taxon>
        <taxon>Flavobacteriaceae</taxon>
        <taxon>environmental samples</taxon>
    </lineage>
</organism>
<dbReference type="PANTHER" id="PTHR22911">
    <property type="entry name" value="ACYL-MALONYL CONDENSING ENZYME-RELATED"/>
    <property type="match status" value="1"/>
</dbReference>
<feature type="transmembrane region" description="Helical" evidence="1">
    <location>
        <begin position="265"/>
        <end position="286"/>
    </location>
</feature>
<feature type="transmembrane region" description="Helical" evidence="1">
    <location>
        <begin position="93"/>
        <end position="113"/>
    </location>
</feature>
<feature type="transmembrane region" description="Helical" evidence="1">
    <location>
        <begin position="178"/>
        <end position="198"/>
    </location>
</feature>
<keyword evidence="1" id="KW-0812">Transmembrane</keyword>
<feature type="transmembrane region" description="Helical" evidence="1">
    <location>
        <begin position="238"/>
        <end position="259"/>
    </location>
</feature>
<dbReference type="AlphaFoldDB" id="F4MLD4"/>
<dbReference type="InterPro" id="IPR000620">
    <property type="entry name" value="EamA_dom"/>
</dbReference>
<dbReference type="SUPFAM" id="SSF103481">
    <property type="entry name" value="Multidrug resistance efflux transporter EmrE"/>
    <property type="match status" value="2"/>
</dbReference>
<reference evidence="3" key="1">
    <citation type="submission" date="2010-04" db="EMBL/GenBank/DDBJ databases">
        <authorList>
            <person name="Genoscope - CEA"/>
        </authorList>
    </citation>
    <scope>NUCLEOTIDE SEQUENCE</scope>
</reference>
<proteinExistence type="predicted"/>
<accession>F4MLD4</accession>
<feature type="domain" description="EamA" evidence="2">
    <location>
        <begin position="145"/>
        <end position="282"/>
    </location>
</feature>
<keyword evidence="1" id="KW-0472">Membrane</keyword>
<dbReference type="EMBL" id="FQ032801">
    <property type="protein sequence ID" value="CBL80495.1"/>
    <property type="molecule type" value="Genomic_DNA"/>
</dbReference>
<dbReference type="Pfam" id="PF00892">
    <property type="entry name" value="EamA"/>
    <property type="match status" value="2"/>
</dbReference>
<feature type="transmembrane region" description="Helical" evidence="1">
    <location>
        <begin position="66"/>
        <end position="87"/>
    </location>
</feature>
<dbReference type="GO" id="GO:0016020">
    <property type="term" value="C:membrane"/>
    <property type="evidence" value="ECO:0007669"/>
    <property type="project" value="InterPro"/>
</dbReference>
<dbReference type="PANTHER" id="PTHR22911:SF79">
    <property type="entry name" value="MOBA-LIKE NTP TRANSFERASE DOMAIN-CONTAINING PROTEIN"/>
    <property type="match status" value="1"/>
</dbReference>
<evidence type="ECO:0000313" key="3">
    <source>
        <dbReference type="EMBL" id="CBL80495.1"/>
    </source>
</evidence>
<feature type="transmembrane region" description="Helical" evidence="1">
    <location>
        <begin position="145"/>
        <end position="166"/>
    </location>
</feature>
<name>F4MLD4_9FLAO</name>
<feature type="transmembrane region" description="Helical" evidence="1">
    <location>
        <begin position="37"/>
        <end position="54"/>
    </location>
</feature>